<dbReference type="AlphaFoldDB" id="A0AAD9LKW3"/>
<evidence type="ECO:0000313" key="1">
    <source>
        <dbReference type="EMBL" id="KAK1939069.1"/>
    </source>
</evidence>
<comment type="caution">
    <text evidence="1">The sequence shown here is derived from an EMBL/GenBank/DDBJ whole genome shotgun (WGS) entry which is preliminary data.</text>
</comment>
<dbReference type="EMBL" id="JAHBMH010000023">
    <property type="protein sequence ID" value="KAK1939069.1"/>
    <property type="molecule type" value="Genomic_DNA"/>
</dbReference>
<reference evidence="1" key="2">
    <citation type="submission" date="2021-05" db="EMBL/GenBank/DDBJ databases">
        <authorList>
            <person name="Pain A."/>
        </authorList>
    </citation>
    <scope>NUCLEOTIDE SEQUENCE</scope>
    <source>
        <strain evidence="1">1802A</strain>
    </source>
</reference>
<name>A0AAD9LKW3_BABDI</name>
<dbReference type="Proteomes" id="UP001195914">
    <property type="component" value="Unassembled WGS sequence"/>
</dbReference>
<sequence>MAKEGRIPRTGEQQKHKNVLELSGGVMAKALLNIVGNVLGSIGSELGSLLGKASGDKAGGESLTTKLLVNKPLVKNVSTSILPITLIISIPPLIAVESLITHKVKVIKRSVGLGEKFQEGLSNI</sequence>
<gene>
    <name evidence="1" type="ORF">X943_000860</name>
</gene>
<accession>A0AAD9LKW3</accession>
<protein>
    <submittedName>
        <fullName evidence="1">Uncharacterized protein</fullName>
    </submittedName>
</protein>
<keyword evidence="2" id="KW-1185">Reference proteome</keyword>
<organism evidence="1 2">
    <name type="scientific">Babesia divergens</name>
    <dbReference type="NCBI Taxonomy" id="32595"/>
    <lineage>
        <taxon>Eukaryota</taxon>
        <taxon>Sar</taxon>
        <taxon>Alveolata</taxon>
        <taxon>Apicomplexa</taxon>
        <taxon>Aconoidasida</taxon>
        <taxon>Piroplasmida</taxon>
        <taxon>Babesiidae</taxon>
        <taxon>Babesia</taxon>
    </lineage>
</organism>
<reference evidence="1" key="1">
    <citation type="journal article" date="2014" name="Nucleic Acids Res.">
        <title>The evolutionary dynamics of variant antigen genes in Babesia reveal a history of genomic innovation underlying host-parasite interaction.</title>
        <authorList>
            <person name="Jackson A.P."/>
            <person name="Otto T.D."/>
            <person name="Darby A."/>
            <person name="Ramaprasad A."/>
            <person name="Xia D."/>
            <person name="Echaide I.E."/>
            <person name="Farber M."/>
            <person name="Gahlot S."/>
            <person name="Gamble J."/>
            <person name="Gupta D."/>
            <person name="Gupta Y."/>
            <person name="Jackson L."/>
            <person name="Malandrin L."/>
            <person name="Malas T.B."/>
            <person name="Moussa E."/>
            <person name="Nair M."/>
            <person name="Reid A.J."/>
            <person name="Sanders M."/>
            <person name="Sharma J."/>
            <person name="Tracey A."/>
            <person name="Quail M.A."/>
            <person name="Weir W."/>
            <person name="Wastling J.M."/>
            <person name="Hall N."/>
            <person name="Willadsen P."/>
            <person name="Lingelbach K."/>
            <person name="Shiels B."/>
            <person name="Tait A."/>
            <person name="Berriman M."/>
            <person name="Allred D.R."/>
            <person name="Pain A."/>
        </authorList>
    </citation>
    <scope>NUCLEOTIDE SEQUENCE</scope>
    <source>
        <strain evidence="1">1802A</strain>
    </source>
</reference>
<evidence type="ECO:0000313" key="2">
    <source>
        <dbReference type="Proteomes" id="UP001195914"/>
    </source>
</evidence>
<proteinExistence type="predicted"/>